<dbReference type="OrthoDB" id="5909063at2"/>
<dbReference type="RefSeq" id="WP_006879150.1">
    <property type="nucleotide sequence ID" value="NZ_AEVS01000051.1"/>
</dbReference>
<evidence type="ECO:0000256" key="1">
    <source>
        <dbReference type="SAM" id="Phobius"/>
    </source>
</evidence>
<gene>
    <name evidence="2" type="ORF">VIBR0546_12277</name>
</gene>
<protein>
    <submittedName>
        <fullName evidence="2">Uncharacterized protein</fullName>
    </submittedName>
</protein>
<dbReference type="EMBL" id="AEVS01000051">
    <property type="protein sequence ID" value="EGA66092.1"/>
    <property type="molecule type" value="Genomic_DNA"/>
</dbReference>
<dbReference type="AlphaFoldDB" id="E8LTJ9"/>
<keyword evidence="1" id="KW-0812">Transmembrane</keyword>
<feature type="transmembrane region" description="Helical" evidence="1">
    <location>
        <begin position="53"/>
        <end position="72"/>
    </location>
</feature>
<dbReference type="Proteomes" id="UP000004371">
    <property type="component" value="Unassembled WGS sequence"/>
</dbReference>
<name>E8LTJ9_9VIBR</name>
<sequence>MINNIAKLLLHLLVSSVTAFLAGFLSVAMMMMGGFVVIPTLQTWFIMKYQQRNYFVSAAITFVPWVVIYLYTNDQPNLTQEIINLAYWSAIAGILIYGARYHVYPKIMGYWSSR</sequence>
<evidence type="ECO:0000313" key="2">
    <source>
        <dbReference type="EMBL" id="EGA66092.1"/>
    </source>
</evidence>
<keyword evidence="1" id="KW-1133">Transmembrane helix</keyword>
<keyword evidence="3" id="KW-1185">Reference proteome</keyword>
<reference evidence="2 3" key="1">
    <citation type="journal article" date="2012" name="Int. J. Syst. Evol. Microbiol.">
        <title>Vibrio caribbeanicus sp. nov., isolated from the marine sponge Scleritoderma cyanea.</title>
        <authorList>
            <person name="Hoffmann M."/>
            <person name="Monday S.R."/>
            <person name="Allard M.W."/>
            <person name="Strain E.A."/>
            <person name="Whittaker P."/>
            <person name="Naum M."/>
            <person name="McCarthy P.J."/>
            <person name="Lopez J.V."/>
            <person name="Fischer M."/>
            <person name="Brown E.W."/>
        </authorList>
    </citation>
    <scope>NUCLEOTIDE SEQUENCE [LARGE SCALE GENOMIC DNA]</scope>
    <source>
        <strain evidence="2 3">LMG 20546</strain>
    </source>
</reference>
<keyword evidence="1" id="KW-0472">Membrane</keyword>
<comment type="caution">
    <text evidence="2">The sequence shown here is derived from an EMBL/GenBank/DDBJ whole genome shotgun (WGS) entry which is preliminary data.</text>
</comment>
<feature type="transmembrane region" description="Helical" evidence="1">
    <location>
        <begin position="20"/>
        <end position="41"/>
    </location>
</feature>
<organism evidence="2 3">
    <name type="scientific">Vibrio brasiliensis LMG 20546</name>
    <dbReference type="NCBI Taxonomy" id="945543"/>
    <lineage>
        <taxon>Bacteria</taxon>
        <taxon>Pseudomonadati</taxon>
        <taxon>Pseudomonadota</taxon>
        <taxon>Gammaproteobacteria</taxon>
        <taxon>Vibrionales</taxon>
        <taxon>Vibrionaceae</taxon>
        <taxon>Vibrio</taxon>
        <taxon>Vibrio oreintalis group</taxon>
    </lineage>
</organism>
<proteinExistence type="predicted"/>
<accession>E8LTJ9</accession>
<feature type="transmembrane region" description="Helical" evidence="1">
    <location>
        <begin position="84"/>
        <end position="104"/>
    </location>
</feature>
<evidence type="ECO:0000313" key="3">
    <source>
        <dbReference type="Proteomes" id="UP000004371"/>
    </source>
</evidence>